<dbReference type="Gene3D" id="4.10.240.10">
    <property type="entry name" value="Zn(2)-C6 fungal-type DNA-binding domain"/>
    <property type="match status" value="1"/>
</dbReference>
<evidence type="ECO:0000313" key="8">
    <source>
        <dbReference type="EMBL" id="KAJ9607258.1"/>
    </source>
</evidence>
<dbReference type="PANTHER" id="PTHR36206">
    <property type="entry name" value="ASPERCRYPTIN BIOSYNTHESIS CLUSTER-SPECIFIC TRANSCRIPTION REGULATOR ATNN-RELATED"/>
    <property type="match status" value="1"/>
</dbReference>
<dbReference type="CDD" id="cd00067">
    <property type="entry name" value="GAL4"/>
    <property type="match status" value="1"/>
</dbReference>
<name>A0AA38X5K4_9EURO</name>
<accession>A0AA38X5K4</accession>
<evidence type="ECO:0000256" key="6">
    <source>
        <dbReference type="ARBA" id="ARBA00023242"/>
    </source>
</evidence>
<gene>
    <name evidence="8" type="ORF">H2200_008331</name>
</gene>
<keyword evidence="4" id="KW-0238">DNA-binding</keyword>
<dbReference type="InterPro" id="IPR001138">
    <property type="entry name" value="Zn2Cys6_DnaBD"/>
</dbReference>
<evidence type="ECO:0000256" key="2">
    <source>
        <dbReference type="ARBA" id="ARBA00022833"/>
    </source>
</evidence>
<protein>
    <recommendedName>
        <fullName evidence="7">Zn(2)-C6 fungal-type domain-containing protein</fullName>
    </recommendedName>
</protein>
<dbReference type="GO" id="GO:0008270">
    <property type="term" value="F:zinc ion binding"/>
    <property type="evidence" value="ECO:0007669"/>
    <property type="project" value="InterPro"/>
</dbReference>
<keyword evidence="5" id="KW-0804">Transcription</keyword>
<comment type="caution">
    <text evidence="8">The sequence shown here is derived from an EMBL/GenBank/DDBJ whole genome shotgun (WGS) entry which is preliminary data.</text>
</comment>
<keyword evidence="9" id="KW-1185">Reference proteome</keyword>
<dbReference type="EMBL" id="JAPDRK010000012">
    <property type="protein sequence ID" value="KAJ9607258.1"/>
    <property type="molecule type" value="Genomic_DNA"/>
</dbReference>
<evidence type="ECO:0000256" key="5">
    <source>
        <dbReference type="ARBA" id="ARBA00023163"/>
    </source>
</evidence>
<keyword evidence="6" id="KW-0539">Nucleus</keyword>
<proteinExistence type="predicted"/>
<dbReference type="SMART" id="SM00066">
    <property type="entry name" value="GAL4"/>
    <property type="match status" value="1"/>
</dbReference>
<evidence type="ECO:0000256" key="3">
    <source>
        <dbReference type="ARBA" id="ARBA00023015"/>
    </source>
</evidence>
<evidence type="ECO:0000313" key="9">
    <source>
        <dbReference type="Proteomes" id="UP001172673"/>
    </source>
</evidence>
<dbReference type="GO" id="GO:0003677">
    <property type="term" value="F:DNA binding"/>
    <property type="evidence" value="ECO:0007669"/>
    <property type="project" value="UniProtKB-KW"/>
</dbReference>
<evidence type="ECO:0000259" key="7">
    <source>
        <dbReference type="PROSITE" id="PS50048"/>
    </source>
</evidence>
<feature type="domain" description="Zn(2)-C6 fungal-type" evidence="7">
    <location>
        <begin position="25"/>
        <end position="53"/>
    </location>
</feature>
<dbReference type="PANTHER" id="PTHR36206:SF13">
    <property type="entry name" value="TRANSCRIPTIONAL REGULATORY PROTEIN MOC3"/>
    <property type="match status" value="1"/>
</dbReference>
<evidence type="ECO:0000256" key="1">
    <source>
        <dbReference type="ARBA" id="ARBA00022723"/>
    </source>
</evidence>
<dbReference type="SUPFAM" id="SSF57701">
    <property type="entry name" value="Zn2/Cys6 DNA-binding domain"/>
    <property type="match status" value="1"/>
</dbReference>
<reference evidence="8" key="1">
    <citation type="submission" date="2022-10" db="EMBL/GenBank/DDBJ databases">
        <title>Culturing micro-colonial fungi from biological soil crusts in the Mojave desert and describing Neophaeococcomyces mojavensis, and introducing the new genera and species Taxawa tesnikishii.</title>
        <authorList>
            <person name="Kurbessoian T."/>
            <person name="Stajich J.E."/>
        </authorList>
    </citation>
    <scope>NUCLEOTIDE SEQUENCE</scope>
    <source>
        <strain evidence="8">TK_41</strain>
    </source>
</reference>
<keyword evidence="3" id="KW-0805">Transcription regulation</keyword>
<dbReference type="InterPro" id="IPR036864">
    <property type="entry name" value="Zn2-C6_fun-type_DNA-bd_sf"/>
</dbReference>
<evidence type="ECO:0000256" key="4">
    <source>
        <dbReference type="ARBA" id="ARBA00023125"/>
    </source>
</evidence>
<dbReference type="PROSITE" id="PS00463">
    <property type="entry name" value="ZN2_CY6_FUNGAL_1"/>
    <property type="match status" value="1"/>
</dbReference>
<dbReference type="InterPro" id="IPR052360">
    <property type="entry name" value="Transcr_Regulatory_Proteins"/>
</dbReference>
<dbReference type="Pfam" id="PF00172">
    <property type="entry name" value="Zn_clus"/>
    <property type="match status" value="1"/>
</dbReference>
<dbReference type="PROSITE" id="PS50048">
    <property type="entry name" value="ZN2_CY6_FUNGAL_2"/>
    <property type="match status" value="1"/>
</dbReference>
<dbReference type="Pfam" id="PF11951">
    <property type="entry name" value="Fungal_trans_2"/>
    <property type="match status" value="1"/>
</dbReference>
<sequence>MASTPSGHLVTPSRTKKHAPKVRTGCTVCKKRHVRCDESKPSCQKCTSTGRKCDGYVLIKPLLFEIAEDKDERWAFHYYRNRTSKQISSFAQHRFWNDFVIRAAYSQSAVRHMLAAIAAFQESVDNADDLRRLNCETFCLYQYHKSISRTLEARPDIEDILLAAILFAFWESIQGRLMNSLLHLRSGRQIVAEWQSLGSESDLARSLVIDQLASILERMYVNSAAAWIIHPSYADNALAEGPTQLRSLKDCHDCFFRITSEISCRLSQALGHLSWPQCDPTMVAYGEELISWWSGRFVEFLLGCQADCECFEVNHHAIGVLWLRMQRQAALIRLQSKTLRSEMVYDDFLPQFAELLQTLEDFITSIKDIDKADLDACLGFETNYMKLTAFLIFHCRDPGIRQRTLELVRTTPRLEGIWTNTTAADMITGMFELNYDNLDPELIKIKTIRAGVDPAMQDIEVIWLDRRSGKLAMTTLSDDAIGPFAQAVSTDTKIWQNICGGKAAALMERLGAAHICGRVERGRVEAQLTCSCARNESKINSQQIALPTRRRTDLKRTTQDDGLREIASDTTTKRSDKRVLHAIDG</sequence>
<keyword evidence="2" id="KW-0862">Zinc</keyword>
<dbReference type="Proteomes" id="UP001172673">
    <property type="component" value="Unassembled WGS sequence"/>
</dbReference>
<dbReference type="GO" id="GO:0000981">
    <property type="term" value="F:DNA-binding transcription factor activity, RNA polymerase II-specific"/>
    <property type="evidence" value="ECO:0007669"/>
    <property type="project" value="InterPro"/>
</dbReference>
<keyword evidence="1" id="KW-0479">Metal-binding</keyword>
<dbReference type="InterPro" id="IPR021858">
    <property type="entry name" value="Fun_TF"/>
</dbReference>
<dbReference type="AlphaFoldDB" id="A0AA38X5K4"/>
<organism evidence="8 9">
    <name type="scientific">Cladophialophora chaetospira</name>
    <dbReference type="NCBI Taxonomy" id="386627"/>
    <lineage>
        <taxon>Eukaryota</taxon>
        <taxon>Fungi</taxon>
        <taxon>Dikarya</taxon>
        <taxon>Ascomycota</taxon>
        <taxon>Pezizomycotina</taxon>
        <taxon>Eurotiomycetes</taxon>
        <taxon>Chaetothyriomycetidae</taxon>
        <taxon>Chaetothyriales</taxon>
        <taxon>Herpotrichiellaceae</taxon>
        <taxon>Cladophialophora</taxon>
    </lineage>
</organism>